<dbReference type="PANTHER" id="PTHR11102:SF160">
    <property type="entry name" value="ERAD-ASSOCIATED E3 UBIQUITIN-PROTEIN LIGASE COMPONENT HRD3"/>
    <property type="match status" value="1"/>
</dbReference>
<dbReference type="InterPro" id="IPR011009">
    <property type="entry name" value="Kinase-like_dom_sf"/>
</dbReference>
<dbReference type="PANTHER" id="PTHR11102">
    <property type="entry name" value="SEL-1-LIKE PROTEIN"/>
    <property type="match status" value="1"/>
</dbReference>
<accession>A0ABR2KZG3</accession>
<dbReference type="EMBL" id="JAPFFF010000002">
    <property type="protein sequence ID" value="KAK8896519.1"/>
    <property type="molecule type" value="Genomic_DNA"/>
</dbReference>
<dbReference type="InterPro" id="IPR011990">
    <property type="entry name" value="TPR-like_helical_dom_sf"/>
</dbReference>
<dbReference type="InterPro" id="IPR006597">
    <property type="entry name" value="Sel1-like"/>
</dbReference>
<dbReference type="InterPro" id="IPR000719">
    <property type="entry name" value="Prot_kinase_dom"/>
</dbReference>
<dbReference type="PROSITE" id="PS50011">
    <property type="entry name" value="PROTEIN_KINASE_DOM"/>
    <property type="match status" value="1"/>
</dbReference>
<evidence type="ECO:0000313" key="3">
    <source>
        <dbReference type="EMBL" id="KAK8896519.1"/>
    </source>
</evidence>
<dbReference type="Gene3D" id="1.10.510.10">
    <property type="entry name" value="Transferase(Phosphotransferase) domain 1"/>
    <property type="match status" value="1"/>
</dbReference>
<dbReference type="SUPFAM" id="SSF56112">
    <property type="entry name" value="Protein kinase-like (PK-like)"/>
    <property type="match status" value="1"/>
</dbReference>
<dbReference type="PROSITE" id="PS00108">
    <property type="entry name" value="PROTEIN_KINASE_ST"/>
    <property type="match status" value="1"/>
</dbReference>
<evidence type="ECO:0000259" key="2">
    <source>
        <dbReference type="PROSITE" id="PS50011"/>
    </source>
</evidence>
<comment type="caution">
    <text evidence="3">The sequence shown here is derived from an EMBL/GenBank/DDBJ whole genome shotgun (WGS) entry which is preliminary data.</text>
</comment>
<dbReference type="Pfam" id="PF08238">
    <property type="entry name" value="Sel1"/>
    <property type="match status" value="9"/>
</dbReference>
<comment type="similarity">
    <text evidence="1">Belongs to the sel-1 family.</text>
</comment>
<name>A0ABR2KZG3_9EUKA</name>
<evidence type="ECO:0000313" key="4">
    <source>
        <dbReference type="Proteomes" id="UP001470230"/>
    </source>
</evidence>
<keyword evidence="4" id="KW-1185">Reference proteome</keyword>
<organism evidence="3 4">
    <name type="scientific">Tritrichomonas musculus</name>
    <dbReference type="NCBI Taxonomy" id="1915356"/>
    <lineage>
        <taxon>Eukaryota</taxon>
        <taxon>Metamonada</taxon>
        <taxon>Parabasalia</taxon>
        <taxon>Tritrichomonadida</taxon>
        <taxon>Tritrichomonadidae</taxon>
        <taxon>Tritrichomonas</taxon>
    </lineage>
</organism>
<gene>
    <name evidence="3" type="ORF">M9Y10_014427</name>
</gene>
<dbReference type="SUPFAM" id="SSF81901">
    <property type="entry name" value="HCP-like"/>
    <property type="match status" value="2"/>
</dbReference>
<dbReference type="SMART" id="SM00671">
    <property type="entry name" value="SEL1"/>
    <property type="match status" value="8"/>
</dbReference>
<dbReference type="CDD" id="cd00180">
    <property type="entry name" value="PKc"/>
    <property type="match status" value="1"/>
</dbReference>
<dbReference type="Proteomes" id="UP001470230">
    <property type="component" value="Unassembled WGS sequence"/>
</dbReference>
<sequence length="758" mass="89688">MKTIYISFQNNYDPDSFTIRKIPFKELYGDFSFKIFEESQNILTGDNQQIIEHLSNSSDLIVDMYKAKNGKIYFLICVDKMLIIIERNDLRLLEKSFNPRKVLKIYFFKNVEKEFIKYINIQYNQSNKKFNIFDRVDFCSIIFNIDSMPKNEFWKVIKKSMLMYLFTKSYAKTLKNRIDEYLQNAQTLDYTNLQEIDKNSYLLLDTIYSVESTIKLAYYIKTQNLFVIKTYNYVNDESKCFQKREIDNLSNISHPLLPRFFGLTNYENKKSLAIEYINGNTLAYCIKKKKITQDNDKFDILMQVMVAIEYLHSKNYVYRDLKPSNVMIDLNKMAVLIDFDRMITGDGTEFQNGKYSFKSDVYSFGLLIYYVLTSFVPSENIDNFDDIPKEYSEVRDICLRCTKKNIDDRPCFADLFCDFYLFCKKHNFIRGIKKAIQYFLFAAEYQNDQIAQCHLGFIFLDSEFIYHDFKKAFYYLTLSANQNNAYSQRTLGSFYYEGKYVPRDIEKAIYYFTLAADQNQRDAQLKLGIIYYEGKYVQCDIEKAIHYFSLAADQNQQVAQLMLGIIYYEGEYVPCDIKKTIHYFSLAADQNHSDAQFNLGFIYYKGEYIQRDIYKAIHYFSLAANQSDSKAQYYLGIIYYYGKYVPIDIDKAIHYFSLAANQNHFDAQYHLGIIYYYRKYVPIDIDKAIHYFSLAANQSYSHAQNRLANIYFDGEYVPHDINKAIHYASLAANQNNPSAQYNLGMFYIQKKKKKKNST</sequence>
<dbReference type="InterPro" id="IPR050767">
    <property type="entry name" value="Sel1_AlgK"/>
</dbReference>
<protein>
    <recommendedName>
        <fullName evidence="2">Protein kinase domain-containing protein</fullName>
    </recommendedName>
</protein>
<reference evidence="3 4" key="1">
    <citation type="submission" date="2024-04" db="EMBL/GenBank/DDBJ databases">
        <title>Tritrichomonas musculus Genome.</title>
        <authorList>
            <person name="Alves-Ferreira E."/>
            <person name="Grigg M."/>
            <person name="Lorenzi H."/>
            <person name="Galac M."/>
        </authorList>
    </citation>
    <scope>NUCLEOTIDE SEQUENCE [LARGE SCALE GENOMIC DNA]</scope>
    <source>
        <strain evidence="3 4">EAF2021</strain>
    </source>
</reference>
<feature type="domain" description="Protein kinase" evidence="2">
    <location>
        <begin position="190"/>
        <end position="429"/>
    </location>
</feature>
<evidence type="ECO:0000256" key="1">
    <source>
        <dbReference type="ARBA" id="ARBA00038101"/>
    </source>
</evidence>
<dbReference type="InterPro" id="IPR008271">
    <property type="entry name" value="Ser/Thr_kinase_AS"/>
</dbReference>
<dbReference type="SMART" id="SM00220">
    <property type="entry name" value="S_TKc"/>
    <property type="match status" value="1"/>
</dbReference>
<dbReference type="Pfam" id="PF00069">
    <property type="entry name" value="Pkinase"/>
    <property type="match status" value="1"/>
</dbReference>
<dbReference type="Gene3D" id="1.25.40.10">
    <property type="entry name" value="Tetratricopeptide repeat domain"/>
    <property type="match status" value="2"/>
</dbReference>
<proteinExistence type="inferred from homology"/>